<feature type="transmembrane region" description="Helical" evidence="2">
    <location>
        <begin position="288"/>
        <end position="307"/>
    </location>
</feature>
<accession>A0AAN7GER0</accession>
<keyword evidence="2" id="KW-0472">Membrane</keyword>
<keyword evidence="1" id="KW-0175">Coiled coil</keyword>
<dbReference type="PANTHER" id="PTHR33646">
    <property type="entry name" value="GB|AAF00631.1"/>
    <property type="match status" value="1"/>
</dbReference>
<sequence>MNAIPQTSLSLSFSYGLKLTDKNRSFSPSLGRSILGFLAATELNFINSSIHHYHTMEGEAADFHDDWELLLDSPEPAFEAYRSYDMIGDDSGGLIRADYFSIDGYKEPYDNSLLPCEDPADSPDWVDPGCDSQFVGRKSDELRSDSGSDLSDELKLSHFGLADENQDSRGFEGLGTKVGDAGFGFGFGFEVAKVVGSDTKTEVLNVGFEETGEMKAPTSAGGDGLDAEKFDAEESRAEQKDLRDEAEAEAEAETAVVEKAQVGDERRIVWWKVPFELLRYCALRAGPVWSLSVAAAVVGLVILTRRLHKMKQKSRTLQLKITLDDKKVSLFKSRAARLNEAFSVVKRVPVVRPVLPGPAAGVVPSWPMVSLR</sequence>
<keyword evidence="2" id="KW-0812">Transmembrane</keyword>
<evidence type="ECO:0000256" key="2">
    <source>
        <dbReference type="SAM" id="Phobius"/>
    </source>
</evidence>
<evidence type="ECO:0000313" key="5">
    <source>
        <dbReference type="Proteomes" id="UP001345219"/>
    </source>
</evidence>
<feature type="domain" description="DUF6821" evidence="3">
    <location>
        <begin position="225"/>
        <end position="352"/>
    </location>
</feature>
<evidence type="ECO:0000256" key="1">
    <source>
        <dbReference type="SAM" id="Coils"/>
    </source>
</evidence>
<dbReference type="InterPro" id="IPR045883">
    <property type="entry name" value="At4g13530-like"/>
</dbReference>
<keyword evidence="2" id="KW-1133">Transmembrane helix</keyword>
<reference evidence="4 5" key="1">
    <citation type="journal article" date="2023" name="Hortic Res">
        <title>Pangenome of water caltrop reveals structural variations and asymmetric subgenome divergence after allopolyploidization.</title>
        <authorList>
            <person name="Zhang X."/>
            <person name="Chen Y."/>
            <person name="Wang L."/>
            <person name="Yuan Y."/>
            <person name="Fang M."/>
            <person name="Shi L."/>
            <person name="Lu R."/>
            <person name="Comes H.P."/>
            <person name="Ma Y."/>
            <person name="Chen Y."/>
            <person name="Huang G."/>
            <person name="Zhou Y."/>
            <person name="Zheng Z."/>
            <person name="Qiu Y."/>
        </authorList>
    </citation>
    <scope>NUCLEOTIDE SEQUENCE [LARGE SCALE GENOMIC DNA]</scope>
    <source>
        <tissue evidence="4">Roots</tissue>
    </source>
</reference>
<dbReference type="InterPro" id="IPR049224">
    <property type="entry name" value="DUF6821"/>
</dbReference>
<evidence type="ECO:0000313" key="4">
    <source>
        <dbReference type="EMBL" id="KAK4741075.1"/>
    </source>
</evidence>
<proteinExistence type="predicted"/>
<dbReference type="EMBL" id="JAXIOK010000024">
    <property type="protein sequence ID" value="KAK4741075.1"/>
    <property type="molecule type" value="Genomic_DNA"/>
</dbReference>
<evidence type="ECO:0000259" key="3">
    <source>
        <dbReference type="Pfam" id="PF20705"/>
    </source>
</evidence>
<organism evidence="4 5">
    <name type="scientific">Trapa incisa</name>
    <dbReference type="NCBI Taxonomy" id="236973"/>
    <lineage>
        <taxon>Eukaryota</taxon>
        <taxon>Viridiplantae</taxon>
        <taxon>Streptophyta</taxon>
        <taxon>Embryophyta</taxon>
        <taxon>Tracheophyta</taxon>
        <taxon>Spermatophyta</taxon>
        <taxon>Magnoliopsida</taxon>
        <taxon>eudicotyledons</taxon>
        <taxon>Gunneridae</taxon>
        <taxon>Pentapetalae</taxon>
        <taxon>rosids</taxon>
        <taxon>malvids</taxon>
        <taxon>Myrtales</taxon>
        <taxon>Lythraceae</taxon>
        <taxon>Trapa</taxon>
    </lineage>
</organism>
<feature type="coiled-coil region" evidence="1">
    <location>
        <begin position="229"/>
        <end position="256"/>
    </location>
</feature>
<dbReference type="Pfam" id="PF20705">
    <property type="entry name" value="DUF6821"/>
    <property type="match status" value="1"/>
</dbReference>
<gene>
    <name evidence="4" type="ORF">SAY87_024663</name>
</gene>
<comment type="caution">
    <text evidence="4">The sequence shown here is derived from an EMBL/GenBank/DDBJ whole genome shotgun (WGS) entry which is preliminary data.</text>
</comment>
<protein>
    <recommendedName>
        <fullName evidence="3">DUF6821 domain-containing protein</fullName>
    </recommendedName>
</protein>
<dbReference type="PANTHER" id="PTHR33646:SF6">
    <property type="entry name" value="TRANSMEMBRANE PROTEIN"/>
    <property type="match status" value="1"/>
</dbReference>
<keyword evidence="5" id="KW-1185">Reference proteome</keyword>
<dbReference type="AlphaFoldDB" id="A0AAN7GER0"/>
<dbReference type="Proteomes" id="UP001345219">
    <property type="component" value="Chromosome 19"/>
</dbReference>
<name>A0AAN7GER0_9MYRT</name>